<evidence type="ECO:0000313" key="2">
    <source>
        <dbReference type="EMBL" id="QBA63440.1"/>
    </source>
</evidence>
<protein>
    <submittedName>
        <fullName evidence="2">Type 1 periplasmic binding fold superfamily protein</fullName>
    </submittedName>
</protein>
<dbReference type="KEGG" id="mur:EQY75_02075"/>
<feature type="chain" id="PRO_5019277255" evidence="1">
    <location>
        <begin position="22"/>
        <end position="184"/>
    </location>
</feature>
<keyword evidence="3" id="KW-1185">Reference proteome</keyword>
<dbReference type="OrthoDB" id="713689at2"/>
<keyword evidence="1" id="KW-0732">Signal</keyword>
<name>A0A411E7H4_9FLAO</name>
<accession>A0A411E7H4</accession>
<dbReference type="Proteomes" id="UP000290889">
    <property type="component" value="Chromosome"/>
</dbReference>
<organism evidence="2 3">
    <name type="scientific">Muriicola soli</name>
    <dbReference type="NCBI Taxonomy" id="2507538"/>
    <lineage>
        <taxon>Bacteria</taxon>
        <taxon>Pseudomonadati</taxon>
        <taxon>Bacteroidota</taxon>
        <taxon>Flavobacteriia</taxon>
        <taxon>Flavobacteriales</taxon>
        <taxon>Flavobacteriaceae</taxon>
        <taxon>Muriicola</taxon>
    </lineage>
</organism>
<proteinExistence type="predicted"/>
<dbReference type="RefSeq" id="WP_129602427.1">
    <property type="nucleotide sequence ID" value="NZ_CP035544.1"/>
</dbReference>
<feature type="signal peptide" evidence="1">
    <location>
        <begin position="1"/>
        <end position="21"/>
    </location>
</feature>
<gene>
    <name evidence="2" type="ORF">EQY75_02075</name>
</gene>
<dbReference type="PROSITE" id="PS51257">
    <property type="entry name" value="PROKAR_LIPOPROTEIN"/>
    <property type="match status" value="1"/>
</dbReference>
<reference evidence="2 3" key="1">
    <citation type="submission" date="2019-01" db="EMBL/GenBank/DDBJ databases">
        <title>Muriicola soli sp. nov., isolated from soil.</title>
        <authorList>
            <person name="Kang H.J."/>
            <person name="Kim S.B."/>
        </authorList>
    </citation>
    <scope>NUCLEOTIDE SEQUENCE [LARGE SCALE GENOMIC DNA]</scope>
    <source>
        <strain evidence="2 3">MMS17-SY002</strain>
    </source>
</reference>
<sequence>MKTVKILTLLMLGGTLLTSCSDDDPAPEPINEEEIITTLTVTLTPDGGGTTVTLQSQDLDGDGPNAPVVTVSGDLVAGTTYNGGIVVLNETETPAENITEEVEEEDDEHQFFYTVGGGLDVTTEYANFDGNGNPLGTEFTLISGAASSGTLAFTLRHEPTKPNTGLADAGGETDIAVTFNVTVQ</sequence>
<evidence type="ECO:0000256" key="1">
    <source>
        <dbReference type="SAM" id="SignalP"/>
    </source>
</evidence>
<dbReference type="EMBL" id="CP035544">
    <property type="protein sequence ID" value="QBA63440.1"/>
    <property type="molecule type" value="Genomic_DNA"/>
</dbReference>
<evidence type="ECO:0000313" key="3">
    <source>
        <dbReference type="Proteomes" id="UP000290889"/>
    </source>
</evidence>
<dbReference type="AlphaFoldDB" id="A0A411E7H4"/>